<keyword evidence="3" id="KW-1185">Reference proteome</keyword>
<gene>
    <name evidence="2" type="ORF">HNQ58_001989</name>
</gene>
<dbReference type="EMBL" id="JACHHX010000014">
    <property type="protein sequence ID" value="MBB5016079.1"/>
    <property type="molecule type" value="Genomic_DNA"/>
</dbReference>
<dbReference type="InterPro" id="IPR036873">
    <property type="entry name" value="Rhodanese-like_dom_sf"/>
</dbReference>
<dbReference type="InterPro" id="IPR001307">
    <property type="entry name" value="Thiosulphate_STrfase_CS"/>
</dbReference>
<evidence type="ECO:0000313" key="3">
    <source>
        <dbReference type="Proteomes" id="UP000519004"/>
    </source>
</evidence>
<dbReference type="GO" id="GO:0004792">
    <property type="term" value="F:thiosulfate-cyanide sulfurtransferase activity"/>
    <property type="evidence" value="ECO:0007669"/>
    <property type="project" value="InterPro"/>
</dbReference>
<dbReference type="InterPro" id="IPR001763">
    <property type="entry name" value="Rhodanese-like_dom"/>
</dbReference>
<dbReference type="PROSITE" id="PS50206">
    <property type="entry name" value="RHODANESE_3"/>
    <property type="match status" value="1"/>
</dbReference>
<evidence type="ECO:0000259" key="1">
    <source>
        <dbReference type="PROSITE" id="PS50206"/>
    </source>
</evidence>
<dbReference type="Pfam" id="PF00581">
    <property type="entry name" value="Rhodanese"/>
    <property type="match status" value="1"/>
</dbReference>
<reference evidence="2 3" key="1">
    <citation type="submission" date="2020-08" db="EMBL/GenBank/DDBJ databases">
        <title>Genomic Encyclopedia of Type Strains, Phase IV (KMG-IV): sequencing the most valuable type-strain genomes for metagenomic binning, comparative biology and taxonomic classification.</title>
        <authorList>
            <person name="Goeker M."/>
        </authorList>
    </citation>
    <scope>NUCLEOTIDE SEQUENCE [LARGE SCALE GENOMIC DNA]</scope>
    <source>
        <strain evidence="2 3">DSM 25897</strain>
    </source>
</reference>
<dbReference type="PROSITE" id="PS00380">
    <property type="entry name" value="RHODANESE_1"/>
    <property type="match status" value="1"/>
</dbReference>
<organism evidence="2 3">
    <name type="scientific">Rehaibacterium terrae</name>
    <dbReference type="NCBI Taxonomy" id="1341696"/>
    <lineage>
        <taxon>Bacteria</taxon>
        <taxon>Pseudomonadati</taxon>
        <taxon>Pseudomonadota</taxon>
        <taxon>Gammaproteobacteria</taxon>
        <taxon>Lysobacterales</taxon>
        <taxon>Lysobacteraceae</taxon>
        <taxon>Rehaibacterium</taxon>
    </lineage>
</organism>
<dbReference type="AlphaFoldDB" id="A0A7W7Y0V8"/>
<proteinExistence type="predicted"/>
<dbReference type="SMART" id="SM00450">
    <property type="entry name" value="RHOD"/>
    <property type="match status" value="1"/>
</dbReference>
<dbReference type="PANTHER" id="PTHR44086:SF10">
    <property type="entry name" value="THIOSULFATE SULFURTRANSFERASE_RHODANESE-LIKE DOMAIN-CONTAINING PROTEIN 3"/>
    <property type="match status" value="1"/>
</dbReference>
<dbReference type="SUPFAM" id="SSF52821">
    <property type="entry name" value="Rhodanese/Cell cycle control phosphatase"/>
    <property type="match status" value="1"/>
</dbReference>
<feature type="domain" description="Rhodanese" evidence="1">
    <location>
        <begin position="28"/>
        <end position="128"/>
    </location>
</feature>
<dbReference type="PANTHER" id="PTHR44086">
    <property type="entry name" value="THIOSULFATE SULFURTRANSFERASE RDL2, MITOCHONDRIAL-RELATED"/>
    <property type="match status" value="1"/>
</dbReference>
<dbReference type="Gene3D" id="3.40.250.10">
    <property type="entry name" value="Rhodanese-like domain"/>
    <property type="match status" value="1"/>
</dbReference>
<name>A0A7W7Y0V8_9GAMM</name>
<dbReference type="Proteomes" id="UP000519004">
    <property type="component" value="Unassembled WGS sequence"/>
</dbReference>
<evidence type="ECO:0000313" key="2">
    <source>
        <dbReference type="EMBL" id="MBB5016079.1"/>
    </source>
</evidence>
<dbReference type="CDD" id="cd00158">
    <property type="entry name" value="RHOD"/>
    <property type="match status" value="1"/>
</dbReference>
<dbReference type="RefSeq" id="WP_183948752.1">
    <property type="nucleotide sequence ID" value="NZ_JACHHX010000014.1"/>
</dbReference>
<protein>
    <submittedName>
        <fullName evidence="2">Rhodanese-related sulfurtransferase</fullName>
    </submittedName>
</protein>
<accession>A0A7W7Y0V8</accession>
<keyword evidence="2" id="KW-0808">Transferase</keyword>
<comment type="caution">
    <text evidence="2">The sequence shown here is derived from an EMBL/GenBank/DDBJ whole genome shotgun (WGS) entry which is preliminary data.</text>
</comment>
<sequence length="129" mass="14053">MTLSANTLVAEARARIRELTPEALAPRLADDIVLIDVREPAEFETGHLPGAINIPRGVLEFQVEAHPAVACVTDPALSARDRDIVVYCRTGGRSALAAYNLQRMGFTRVRSLAGGITAWREQGLPLHLR</sequence>